<dbReference type="PANTHER" id="PTHR48100:SF2">
    <property type="entry name" value="CONSERVED PROTEIN"/>
    <property type="match status" value="1"/>
</dbReference>
<feature type="region of interest" description="Disordered" evidence="1">
    <location>
        <begin position="203"/>
        <end position="252"/>
    </location>
</feature>
<dbReference type="RefSeq" id="WP_166281464.1">
    <property type="nucleotide sequence ID" value="NZ_JAANNP010000004.1"/>
</dbReference>
<reference evidence="2 3" key="1">
    <citation type="submission" date="2020-03" db="EMBL/GenBank/DDBJ databases">
        <title>Two novel Motilibacter sp.</title>
        <authorList>
            <person name="Liu S."/>
        </authorList>
    </citation>
    <scope>NUCLEOTIDE SEQUENCE [LARGE SCALE GENOMIC DNA]</scope>
    <source>
        <strain evidence="2 3">E257</strain>
    </source>
</reference>
<comment type="caution">
    <text evidence="2">The sequence shown here is derived from an EMBL/GenBank/DDBJ whole genome shotgun (WGS) entry which is preliminary data.</text>
</comment>
<name>A0ABX0GTI8_9ACTN</name>
<dbReference type="Pfam" id="PF00300">
    <property type="entry name" value="His_Phos_1"/>
    <property type="match status" value="1"/>
</dbReference>
<accession>A0ABX0GTI8</accession>
<dbReference type="InterPro" id="IPR013078">
    <property type="entry name" value="His_Pase_superF_clade-1"/>
</dbReference>
<sequence length="252" mass="26244">MTTVLLVRHGRTTANTSGVLAGWSEGIALDGTGQAQAAALHDRLAGVPLAAAVTSPLQRCLETASAVLAGRGLEPRVDDRLGECRYGDWTGKEIKTLAKDPLWKVVQSHPSAVTFPGGESLRAVQARAVDAVRDTSAQLGPDAVWAAFSHGDVIKAVLADALGMHLDAFQRIVVDPCSVSVVSYTEQRPFVLRMNDTGGDLSWLAPPKKRGRRRKASSDAVVGGGAGLTGPVDAPTQAAEDRGDGQPPAPSA</sequence>
<proteinExistence type="predicted"/>
<evidence type="ECO:0000313" key="3">
    <source>
        <dbReference type="Proteomes" id="UP000800981"/>
    </source>
</evidence>
<dbReference type="InterPro" id="IPR022492">
    <property type="entry name" value="Phosphomutase_MSMEG4193_put"/>
</dbReference>
<dbReference type="PANTHER" id="PTHR48100">
    <property type="entry name" value="BROAD-SPECIFICITY PHOSPHATASE YOR283W-RELATED"/>
    <property type="match status" value="1"/>
</dbReference>
<protein>
    <submittedName>
        <fullName evidence="2">MSMEG_4193 family putative phosphomutase</fullName>
    </submittedName>
</protein>
<dbReference type="Gene3D" id="3.40.50.1240">
    <property type="entry name" value="Phosphoglycerate mutase-like"/>
    <property type="match status" value="1"/>
</dbReference>
<evidence type="ECO:0000256" key="1">
    <source>
        <dbReference type="SAM" id="MobiDB-lite"/>
    </source>
</evidence>
<dbReference type="EMBL" id="JAANNP010000004">
    <property type="protein sequence ID" value="NHC14202.1"/>
    <property type="molecule type" value="Genomic_DNA"/>
</dbReference>
<keyword evidence="3" id="KW-1185">Reference proteome</keyword>
<dbReference type="NCBIfam" id="TIGR03848">
    <property type="entry name" value="MSMEG_4193"/>
    <property type="match status" value="1"/>
</dbReference>
<dbReference type="Proteomes" id="UP000800981">
    <property type="component" value="Unassembled WGS sequence"/>
</dbReference>
<dbReference type="SMART" id="SM00855">
    <property type="entry name" value="PGAM"/>
    <property type="match status" value="1"/>
</dbReference>
<dbReference type="CDD" id="cd07067">
    <property type="entry name" value="HP_PGM_like"/>
    <property type="match status" value="1"/>
</dbReference>
<gene>
    <name evidence="2" type="ORF">G9H71_10460</name>
</gene>
<dbReference type="InterPro" id="IPR050275">
    <property type="entry name" value="PGM_Phosphatase"/>
</dbReference>
<evidence type="ECO:0000313" key="2">
    <source>
        <dbReference type="EMBL" id="NHC14202.1"/>
    </source>
</evidence>
<organism evidence="2 3">
    <name type="scientific">Motilibacter deserti</name>
    <dbReference type="NCBI Taxonomy" id="2714956"/>
    <lineage>
        <taxon>Bacteria</taxon>
        <taxon>Bacillati</taxon>
        <taxon>Actinomycetota</taxon>
        <taxon>Actinomycetes</taxon>
        <taxon>Motilibacterales</taxon>
        <taxon>Motilibacteraceae</taxon>
        <taxon>Motilibacter</taxon>
    </lineage>
</organism>
<dbReference type="SUPFAM" id="SSF53254">
    <property type="entry name" value="Phosphoglycerate mutase-like"/>
    <property type="match status" value="1"/>
</dbReference>
<dbReference type="InterPro" id="IPR029033">
    <property type="entry name" value="His_PPase_superfam"/>
</dbReference>